<sequence length="343" mass="36937">MTPVAGGCHGDGASGAVVGWYAHHLGAGHVARARVVGSRMAADVTILSSAARPDDWPEDRWVELPRDDAAQGHDHTAGGVLHWAPLRHSGFQERMQMIAAWVAAHDPAVFVTDVSVEVALLVRLLGVPVATFVKPGDRGDRQHQLAYDSATALIATWPQEADIVGGWQPRWDPKTTWLGSFSRFDDREPVSPPQARSVALVWGAGGTDVTEQQIEEARRATAGWSWTVCRDVGPDALWESLQDAAVVVGHAGQNVVSEVAAARRGSVIIAQRRPHDEQHFTVRGLEAAGVSQGLPVWPEPEAWPHLLESAARIDVGRWSRWTDGAGADRCAALIDSLALGDPR</sequence>
<gene>
    <name evidence="1" type="ORF">FHX52_1610</name>
</gene>
<dbReference type="Proteomes" id="UP000320085">
    <property type="component" value="Unassembled WGS sequence"/>
</dbReference>
<dbReference type="AlphaFoldDB" id="A0A543PWP2"/>
<name>A0A543PWP2_9MICO</name>
<organism evidence="1 2">
    <name type="scientific">Humibacillus xanthopallidus</name>
    <dbReference type="NCBI Taxonomy" id="412689"/>
    <lineage>
        <taxon>Bacteria</taxon>
        <taxon>Bacillati</taxon>
        <taxon>Actinomycetota</taxon>
        <taxon>Actinomycetes</taxon>
        <taxon>Micrococcales</taxon>
        <taxon>Intrasporangiaceae</taxon>
        <taxon>Humibacillus</taxon>
    </lineage>
</organism>
<proteinExistence type="predicted"/>
<evidence type="ECO:0000313" key="1">
    <source>
        <dbReference type="EMBL" id="TQN48476.1"/>
    </source>
</evidence>
<evidence type="ECO:0000313" key="2">
    <source>
        <dbReference type="Proteomes" id="UP000320085"/>
    </source>
</evidence>
<evidence type="ECO:0008006" key="3">
    <source>
        <dbReference type="Google" id="ProtNLM"/>
    </source>
</evidence>
<dbReference type="EMBL" id="VFQF01000001">
    <property type="protein sequence ID" value="TQN48476.1"/>
    <property type="molecule type" value="Genomic_DNA"/>
</dbReference>
<comment type="caution">
    <text evidence="1">The sequence shown here is derived from an EMBL/GenBank/DDBJ whole genome shotgun (WGS) entry which is preliminary data.</text>
</comment>
<accession>A0A543PWP2</accession>
<protein>
    <recommendedName>
        <fullName evidence="3">Glycosyl transferase family 28 C-terminal domain-containing protein</fullName>
    </recommendedName>
</protein>
<reference evidence="1 2" key="1">
    <citation type="submission" date="2019-06" db="EMBL/GenBank/DDBJ databases">
        <title>Sequencing the genomes of 1000 actinobacteria strains.</title>
        <authorList>
            <person name="Klenk H.-P."/>
        </authorList>
    </citation>
    <scope>NUCLEOTIDE SEQUENCE [LARGE SCALE GENOMIC DNA]</scope>
    <source>
        <strain evidence="1 2">DSM 21776</strain>
    </source>
</reference>
<dbReference type="Gene3D" id="3.40.50.2000">
    <property type="entry name" value="Glycogen Phosphorylase B"/>
    <property type="match status" value="1"/>
</dbReference>